<feature type="transmembrane region" description="Helical" evidence="8">
    <location>
        <begin position="136"/>
        <end position="154"/>
    </location>
</feature>
<evidence type="ECO:0000256" key="3">
    <source>
        <dbReference type="ARBA" id="ARBA00022801"/>
    </source>
</evidence>
<feature type="transmembrane region" description="Helical" evidence="8">
    <location>
        <begin position="190"/>
        <end position="207"/>
    </location>
</feature>
<evidence type="ECO:0000256" key="5">
    <source>
        <dbReference type="ARBA" id="ARBA00023136"/>
    </source>
</evidence>
<keyword evidence="7" id="KW-0862">Zinc</keyword>
<sequence>MTSKTYSKLLLRSFYVTVGMLAIWVGLDTVFNGSVWNGMVVSKSALVVEYCEFNNVARFFHQRMNTYSNLAYFFFGVLIVQIAYQDYKNEGIKHQNRLEAFPMLSALMGICFIYLGFGSAFFHASLTYVGQRVDMNGTYGLTLVLVSIGLYHILYKVRFTQPVKTIWAISLVILIVLFLKIALLVPSSKLLPGLILALLIFIAINYFQFRKERSGLLGIASLVLMVVAVRFRTLDVQKIGCDPHSLIQGHSIWHLLTALSSVCSYSFFRFTGRT</sequence>
<feature type="transmembrane region" description="Helical" evidence="8">
    <location>
        <begin position="251"/>
        <end position="268"/>
    </location>
</feature>
<reference evidence="9 10" key="1">
    <citation type="submission" date="2019-12" db="EMBL/GenBank/DDBJ databases">
        <title>Spirosoma sp. HMF4905 genome sequencing and assembly.</title>
        <authorList>
            <person name="Kang H."/>
            <person name="Cha I."/>
            <person name="Kim H."/>
            <person name="Joh K."/>
        </authorList>
    </citation>
    <scope>NUCLEOTIDE SEQUENCE [LARGE SCALE GENOMIC DNA]</scope>
    <source>
        <strain evidence="9 10">HMF4905</strain>
    </source>
</reference>
<dbReference type="GO" id="GO:0016811">
    <property type="term" value="F:hydrolase activity, acting on carbon-nitrogen (but not peptide) bonds, in linear amides"/>
    <property type="evidence" value="ECO:0007669"/>
    <property type="project" value="InterPro"/>
</dbReference>
<gene>
    <name evidence="9" type="ORF">GO755_09700</name>
</gene>
<keyword evidence="3" id="KW-0378">Hydrolase</keyword>
<keyword evidence="2 8" id="KW-0812">Transmembrane</keyword>
<evidence type="ECO:0000256" key="8">
    <source>
        <dbReference type="SAM" id="Phobius"/>
    </source>
</evidence>
<keyword evidence="5 8" id="KW-0472">Membrane</keyword>
<dbReference type="GO" id="GO:0016020">
    <property type="term" value="C:membrane"/>
    <property type="evidence" value="ECO:0007669"/>
    <property type="project" value="UniProtKB-SubCell"/>
</dbReference>
<feature type="binding site" evidence="6">
    <location>
        <position position="54"/>
    </location>
    <ligand>
        <name>Ca(2+)</name>
        <dbReference type="ChEBI" id="CHEBI:29108"/>
    </ligand>
</feature>
<dbReference type="AlphaFoldDB" id="A0A7K1S9V7"/>
<organism evidence="9 10">
    <name type="scientific">Spirosoma arboris</name>
    <dbReference type="NCBI Taxonomy" id="2682092"/>
    <lineage>
        <taxon>Bacteria</taxon>
        <taxon>Pseudomonadati</taxon>
        <taxon>Bacteroidota</taxon>
        <taxon>Cytophagia</taxon>
        <taxon>Cytophagales</taxon>
        <taxon>Cytophagaceae</taxon>
        <taxon>Spirosoma</taxon>
    </lineage>
</organism>
<protein>
    <recommendedName>
        <fullName evidence="11">Ceramidase</fullName>
    </recommendedName>
</protein>
<evidence type="ECO:0000256" key="6">
    <source>
        <dbReference type="PIRSR" id="PIRSR608901-1"/>
    </source>
</evidence>
<feature type="binding site" evidence="7">
    <location>
        <position position="250"/>
    </location>
    <ligand>
        <name>Zn(2+)</name>
        <dbReference type="ChEBI" id="CHEBI:29105"/>
        <note>catalytic</note>
    </ligand>
</feature>
<dbReference type="InterPro" id="IPR008901">
    <property type="entry name" value="ACER"/>
</dbReference>
<evidence type="ECO:0000313" key="10">
    <source>
        <dbReference type="Proteomes" id="UP000436006"/>
    </source>
</evidence>
<keyword evidence="6" id="KW-0479">Metal-binding</keyword>
<dbReference type="Proteomes" id="UP000436006">
    <property type="component" value="Unassembled WGS sequence"/>
</dbReference>
<keyword evidence="10" id="KW-1185">Reference proteome</keyword>
<evidence type="ECO:0000256" key="1">
    <source>
        <dbReference type="ARBA" id="ARBA00004141"/>
    </source>
</evidence>
<dbReference type="Pfam" id="PF05875">
    <property type="entry name" value="Ceramidase"/>
    <property type="match status" value="1"/>
</dbReference>
<evidence type="ECO:0000256" key="7">
    <source>
        <dbReference type="PIRSR" id="PIRSR608901-2"/>
    </source>
</evidence>
<evidence type="ECO:0000256" key="4">
    <source>
        <dbReference type="ARBA" id="ARBA00022989"/>
    </source>
</evidence>
<feature type="transmembrane region" description="Helical" evidence="8">
    <location>
        <begin position="9"/>
        <end position="27"/>
    </location>
</feature>
<dbReference type="GO" id="GO:0046872">
    <property type="term" value="F:metal ion binding"/>
    <property type="evidence" value="ECO:0007669"/>
    <property type="project" value="UniProtKB-KW"/>
</dbReference>
<evidence type="ECO:0000256" key="2">
    <source>
        <dbReference type="ARBA" id="ARBA00022692"/>
    </source>
</evidence>
<comment type="cofactor">
    <cofactor evidence="7">
        <name>Zn(2+)</name>
        <dbReference type="ChEBI" id="CHEBI:29105"/>
    </cofactor>
</comment>
<feature type="binding site" evidence="7">
    <location>
        <position position="123"/>
    </location>
    <ligand>
        <name>Zn(2+)</name>
        <dbReference type="ChEBI" id="CHEBI:29105"/>
        <note>catalytic</note>
    </ligand>
</feature>
<feature type="binding site" evidence="7">
    <location>
        <position position="254"/>
    </location>
    <ligand>
        <name>Zn(2+)</name>
        <dbReference type="ChEBI" id="CHEBI:29105"/>
        <note>catalytic</note>
    </ligand>
</feature>
<dbReference type="EMBL" id="WPIN01000003">
    <property type="protein sequence ID" value="MVM30306.1"/>
    <property type="molecule type" value="Genomic_DNA"/>
</dbReference>
<accession>A0A7K1S9V7</accession>
<feature type="transmembrane region" description="Helical" evidence="8">
    <location>
        <begin position="104"/>
        <end position="124"/>
    </location>
</feature>
<proteinExistence type="predicted"/>
<evidence type="ECO:0008006" key="11">
    <source>
        <dbReference type="Google" id="ProtNLM"/>
    </source>
</evidence>
<comment type="subcellular location">
    <subcellularLocation>
        <location evidence="1">Membrane</location>
        <topology evidence="1">Multi-pass membrane protein</topology>
    </subcellularLocation>
</comment>
<feature type="transmembrane region" description="Helical" evidence="8">
    <location>
        <begin position="166"/>
        <end position="184"/>
    </location>
</feature>
<feature type="binding site" evidence="6">
    <location>
        <position position="52"/>
    </location>
    <ligand>
        <name>Ca(2+)</name>
        <dbReference type="ChEBI" id="CHEBI:29108"/>
    </ligand>
</feature>
<feature type="transmembrane region" description="Helical" evidence="8">
    <location>
        <begin position="214"/>
        <end position="231"/>
    </location>
</feature>
<name>A0A7K1S9V7_9BACT</name>
<comment type="caution">
    <text evidence="9">The sequence shown here is derived from an EMBL/GenBank/DDBJ whole genome shotgun (WGS) entry which is preliminary data.</text>
</comment>
<keyword evidence="4 8" id="KW-1133">Transmembrane helix</keyword>
<feature type="transmembrane region" description="Helical" evidence="8">
    <location>
        <begin position="66"/>
        <end position="84"/>
    </location>
</feature>
<dbReference type="GO" id="GO:0006672">
    <property type="term" value="P:ceramide metabolic process"/>
    <property type="evidence" value="ECO:0007669"/>
    <property type="project" value="InterPro"/>
</dbReference>
<keyword evidence="6" id="KW-0106">Calcium</keyword>
<evidence type="ECO:0000313" key="9">
    <source>
        <dbReference type="EMBL" id="MVM30306.1"/>
    </source>
</evidence>